<name>A0ABV6UMV1_9ACTN</name>
<keyword evidence="3" id="KW-1185">Reference proteome</keyword>
<protein>
    <submittedName>
        <fullName evidence="2">SDR family NAD(P)-dependent oxidoreductase</fullName>
    </submittedName>
</protein>
<evidence type="ECO:0000313" key="3">
    <source>
        <dbReference type="Proteomes" id="UP001592528"/>
    </source>
</evidence>
<dbReference type="InterPro" id="IPR002347">
    <property type="entry name" value="SDR_fam"/>
</dbReference>
<dbReference type="Proteomes" id="UP001592528">
    <property type="component" value="Unassembled WGS sequence"/>
</dbReference>
<dbReference type="PANTHER" id="PTHR44147">
    <property type="entry name" value="DEHYDROGENASE/REDUCTASE SDR FAMILY MEMBER 1"/>
    <property type="match status" value="1"/>
</dbReference>
<dbReference type="PRINTS" id="PR00081">
    <property type="entry name" value="GDHRDH"/>
</dbReference>
<dbReference type="RefSeq" id="WP_030253372.1">
    <property type="nucleotide sequence ID" value="NZ_JBHEZZ010000007.1"/>
</dbReference>
<evidence type="ECO:0000313" key="2">
    <source>
        <dbReference type="EMBL" id="MFC1402777.1"/>
    </source>
</evidence>
<dbReference type="PANTHER" id="PTHR44147:SF2">
    <property type="entry name" value="DEHYDROGENASE_REDUCTASE SDR FAMILY MEMBER 1"/>
    <property type="match status" value="1"/>
</dbReference>
<dbReference type="EMBL" id="JBHEZZ010000007">
    <property type="protein sequence ID" value="MFC1402777.1"/>
    <property type="molecule type" value="Genomic_DNA"/>
</dbReference>
<accession>A0ABV6UMV1</accession>
<organism evidence="2 3">
    <name type="scientific">Streptacidiphilus cavernicola</name>
    <dbReference type="NCBI Taxonomy" id="3342716"/>
    <lineage>
        <taxon>Bacteria</taxon>
        <taxon>Bacillati</taxon>
        <taxon>Actinomycetota</taxon>
        <taxon>Actinomycetes</taxon>
        <taxon>Kitasatosporales</taxon>
        <taxon>Streptomycetaceae</taxon>
        <taxon>Streptacidiphilus</taxon>
    </lineage>
</organism>
<comment type="caution">
    <text evidence="2">The sequence shown here is derived from an EMBL/GenBank/DDBJ whole genome shotgun (WGS) entry which is preliminary data.</text>
</comment>
<dbReference type="Gene3D" id="3.40.50.720">
    <property type="entry name" value="NAD(P)-binding Rossmann-like Domain"/>
    <property type="match status" value="1"/>
</dbReference>
<gene>
    <name evidence="2" type="ORF">ACEZDJ_15925</name>
</gene>
<feature type="region of interest" description="Disordered" evidence="1">
    <location>
        <begin position="264"/>
        <end position="297"/>
    </location>
</feature>
<dbReference type="InterPro" id="IPR036291">
    <property type="entry name" value="NAD(P)-bd_dom_sf"/>
</dbReference>
<sequence>MGSLAGRVAVVTGASRGVGKGIALALAEQGATVYVTGRTVTPGSYPLPGTVGETALEADRRGGRGIAVQVDHADDEQVAALFDRVEREQSRLDILVNNAFSLPEDLTEPQPFWQKPLSNWEMVDVGVRSNFVAAWHAARIMAPAKSGLIVATSGYVGVTYTYGVVFGTCKSAVDRMARDMAVELEPYGVTSLSLWLGLTFTERAERNLRRDPAMTAQTVTNPQVGSTVEFPGRVIAALAADPQLIRRSGGTWIAAELAQDYGVTDVDGQSPPSLRAQRGSPIWSPVSAPNPTHPEKT</sequence>
<reference evidence="2 3" key="1">
    <citation type="submission" date="2024-09" db="EMBL/GenBank/DDBJ databases">
        <authorList>
            <person name="Lee S.D."/>
        </authorList>
    </citation>
    <scope>NUCLEOTIDE SEQUENCE [LARGE SCALE GENOMIC DNA]</scope>
    <source>
        <strain evidence="2 3">N1-5</strain>
    </source>
</reference>
<dbReference type="Pfam" id="PF00106">
    <property type="entry name" value="adh_short"/>
    <property type="match status" value="1"/>
</dbReference>
<dbReference type="SUPFAM" id="SSF51735">
    <property type="entry name" value="NAD(P)-binding Rossmann-fold domains"/>
    <property type="match status" value="1"/>
</dbReference>
<proteinExistence type="predicted"/>
<evidence type="ECO:0000256" key="1">
    <source>
        <dbReference type="SAM" id="MobiDB-lite"/>
    </source>
</evidence>